<sequence length="547" mass="57589">MPSTSTTHHPAFITWDKDPFIRLPRPAILVAKKMNSASGSSGGLSISNAHQSSSISEASERLSTSTSTDHHTNLLSGPSGDGLVSTGLQQGNDVTSESLKGLISSISQGSNLARQDKSDGVVSTTVLPITYSDRTIDRADALLTTTQKPAFITSDKNPLIPVHQPTAMPSSIEESNATPSSSMASATSVVEQHNISSASSKGSLTSVDHQHTMSSESNSALAIAENHSSSGHLVESENSIAEGSKSTQEPSTAQTVSSEEQKLVDSIPTTAVPVTTSTQKPAFITWDKDPFIKFTRPTLKTSTERSSQAMSTSILQQMHVSHGDSGSYASADESRSHSSAGDSESRSSHSGGSSSSTVLESSSSSGSLQGSSGSVVHENKLTSGSRTEFSSALAHENNESIQPLATTSTPDIPQGTVEVITPTALPNTAVSTQSSIPLSSTSRPLFITWDKNPFIRLKKPIPSWKIHPNTSASLLNSFAFGISEQKNVSTKNLTSISGSNVMRQSSNNKTYETLQTNMQSKEREAKLNPSNSMNIFSTSSVSALKTG</sequence>
<name>A0A0M3KB03_ANISI</name>
<evidence type="ECO:0000313" key="2">
    <source>
        <dbReference type="EMBL" id="VDK60677.1"/>
    </source>
</evidence>
<dbReference type="AlphaFoldDB" id="A0A0M3KB03"/>
<organism evidence="4">
    <name type="scientific">Anisakis simplex</name>
    <name type="common">Herring worm</name>
    <dbReference type="NCBI Taxonomy" id="6269"/>
    <lineage>
        <taxon>Eukaryota</taxon>
        <taxon>Metazoa</taxon>
        <taxon>Ecdysozoa</taxon>
        <taxon>Nematoda</taxon>
        <taxon>Chromadorea</taxon>
        <taxon>Rhabditida</taxon>
        <taxon>Spirurina</taxon>
        <taxon>Ascaridomorpha</taxon>
        <taxon>Ascaridoidea</taxon>
        <taxon>Anisakidae</taxon>
        <taxon>Anisakis</taxon>
        <taxon>Anisakis simplex complex</taxon>
    </lineage>
</organism>
<gene>
    <name evidence="2" type="ORF">ASIM_LOCUS17551</name>
</gene>
<feature type="compositionally biased region" description="Low complexity" evidence="1">
    <location>
        <begin position="175"/>
        <end position="188"/>
    </location>
</feature>
<evidence type="ECO:0000256" key="1">
    <source>
        <dbReference type="SAM" id="MobiDB-lite"/>
    </source>
</evidence>
<feature type="region of interest" description="Disordered" evidence="1">
    <location>
        <begin position="155"/>
        <end position="265"/>
    </location>
</feature>
<reference evidence="4" key="1">
    <citation type="submission" date="2017-02" db="UniProtKB">
        <authorList>
            <consortium name="WormBaseParasite"/>
        </authorList>
    </citation>
    <scope>IDENTIFICATION</scope>
</reference>
<feature type="compositionally biased region" description="Low complexity" evidence="1">
    <location>
        <begin position="38"/>
        <end position="65"/>
    </location>
</feature>
<keyword evidence="3" id="KW-1185">Reference proteome</keyword>
<proteinExistence type="predicted"/>
<evidence type="ECO:0000313" key="3">
    <source>
        <dbReference type="Proteomes" id="UP000267096"/>
    </source>
</evidence>
<feature type="compositionally biased region" description="Polar residues" evidence="1">
    <location>
        <begin position="381"/>
        <end position="390"/>
    </location>
</feature>
<feature type="region of interest" description="Disordered" evidence="1">
    <location>
        <begin position="38"/>
        <end position="91"/>
    </location>
</feature>
<reference evidence="2 3" key="2">
    <citation type="submission" date="2018-11" db="EMBL/GenBank/DDBJ databases">
        <authorList>
            <consortium name="Pathogen Informatics"/>
        </authorList>
    </citation>
    <scope>NUCLEOTIDE SEQUENCE [LARGE SCALE GENOMIC DNA]</scope>
</reference>
<feature type="region of interest" description="Disordered" evidence="1">
    <location>
        <begin position="319"/>
        <end position="390"/>
    </location>
</feature>
<accession>A0A0M3KB03</accession>
<feature type="compositionally biased region" description="Polar residues" evidence="1">
    <location>
        <begin position="189"/>
        <end position="258"/>
    </location>
</feature>
<dbReference type="EMBL" id="UYRR01034265">
    <property type="protein sequence ID" value="VDK60677.1"/>
    <property type="molecule type" value="Genomic_DNA"/>
</dbReference>
<feature type="compositionally biased region" description="Low complexity" evidence="1">
    <location>
        <begin position="337"/>
        <end position="374"/>
    </location>
</feature>
<dbReference type="WBParaSite" id="ASIM_0001814901-mRNA-1">
    <property type="protein sequence ID" value="ASIM_0001814901-mRNA-1"/>
    <property type="gene ID" value="ASIM_0001814901"/>
</dbReference>
<evidence type="ECO:0000313" key="4">
    <source>
        <dbReference type="WBParaSite" id="ASIM_0001814901-mRNA-1"/>
    </source>
</evidence>
<protein>
    <submittedName>
        <fullName evidence="4">Protein-tyrosine-phosphatase</fullName>
    </submittedName>
</protein>
<dbReference type="Proteomes" id="UP000267096">
    <property type="component" value="Unassembled WGS sequence"/>
</dbReference>